<dbReference type="EMBL" id="QURR01000002">
    <property type="protein sequence ID" value="RGE46657.1"/>
    <property type="molecule type" value="Genomic_DNA"/>
</dbReference>
<name>A0A373FS08_COMTE</name>
<keyword evidence="4" id="KW-1185">Reference proteome</keyword>
<evidence type="ECO:0000256" key="1">
    <source>
        <dbReference type="ARBA" id="ARBA00022612"/>
    </source>
</evidence>
<proteinExistence type="predicted"/>
<dbReference type="InterPro" id="IPR035421">
    <property type="entry name" value="Terminase_6C"/>
</dbReference>
<reference evidence="3 4" key="1">
    <citation type="submission" date="2018-08" db="EMBL/GenBank/DDBJ databases">
        <title>Comamonas testosteroni strain SWCO2.</title>
        <authorList>
            <person name="Jiang N."/>
            <person name="Zhang X.Z."/>
        </authorList>
    </citation>
    <scope>NUCLEOTIDE SEQUENCE [LARGE SCALE GENOMIC DNA]</scope>
    <source>
        <strain evidence="3 4">SWCO2</strain>
    </source>
</reference>
<comment type="caution">
    <text evidence="3">The sequence shown here is derived from an EMBL/GenBank/DDBJ whole genome shotgun (WGS) entry which is preliminary data.</text>
</comment>
<dbReference type="Proteomes" id="UP000261948">
    <property type="component" value="Unassembled WGS sequence"/>
</dbReference>
<keyword evidence="1" id="KW-1188">Viral release from host cell</keyword>
<dbReference type="AlphaFoldDB" id="A0A373FS08"/>
<accession>A0A373FS08</accession>
<evidence type="ECO:0000259" key="2">
    <source>
        <dbReference type="Pfam" id="PF17289"/>
    </source>
</evidence>
<protein>
    <recommendedName>
        <fullName evidence="2">Terminase large subunit gp17-like C-terminal domain-containing protein</fullName>
    </recommendedName>
</protein>
<evidence type="ECO:0000313" key="3">
    <source>
        <dbReference type="EMBL" id="RGE46657.1"/>
    </source>
</evidence>
<organism evidence="3 4">
    <name type="scientific">Comamonas testosteroni</name>
    <name type="common">Pseudomonas testosteroni</name>
    <dbReference type="NCBI Taxonomy" id="285"/>
    <lineage>
        <taxon>Bacteria</taxon>
        <taxon>Pseudomonadati</taxon>
        <taxon>Pseudomonadota</taxon>
        <taxon>Betaproteobacteria</taxon>
        <taxon>Burkholderiales</taxon>
        <taxon>Comamonadaceae</taxon>
        <taxon>Comamonas</taxon>
    </lineage>
</organism>
<evidence type="ECO:0000313" key="4">
    <source>
        <dbReference type="Proteomes" id="UP000261948"/>
    </source>
</evidence>
<feature type="domain" description="Terminase large subunit gp17-like C-terminal" evidence="2">
    <location>
        <begin position="318"/>
        <end position="455"/>
    </location>
</feature>
<dbReference type="Pfam" id="PF17289">
    <property type="entry name" value="Terminase_6C"/>
    <property type="match status" value="1"/>
</dbReference>
<gene>
    <name evidence="3" type="ORF">DZC30_02455</name>
</gene>
<dbReference type="OrthoDB" id="9771580at2"/>
<sequence length="497" mass="56172">MTDRQTLLHLLSALDIEAEICRRSLYEFAKRAWHVLEPGKPFVDGWHIHAICEHLQAVSEGQISRLLINVPPRHMKSLLVSVLWPVWDWLRNPSRQFLTASYRERLAIRDALKSRRVIQSTWFQARFGDAFSMQRDQNEKTRYENTHMGHRILMTPAGGVGEGGDILIADDPQNSIKMDSDAYIEATTEWWNVVFSTRLNGPTSAMVLTMQRLSASDLSSVALETGGWEHLMLPAEFERARACSTSIFKDPRTEEGQLLWPEFMPLKRINELKASLKEYGTAGQLQQRPAPRGGGILKRAHYKFIKRKMLPKFFAHYISFDTAASDNEANDPTGATVWGLSNEAGKEGVFKLGQLEEYLTVPELHKRVPAYAKQWPAGTILIIEEAGPSGKGLIQQLKAARSGLPIVAYRPTLGKTERARLASTYLEQGKVWLIEDDPDNEYFLSMSDAFPKSKPRDVVDSAIQAWLYLFSRYTFESVPESAPSRFKYIGGGGARKS</sequence>